<dbReference type="Gene3D" id="2.30.30.140">
    <property type="match status" value="2"/>
</dbReference>
<dbReference type="GO" id="GO:0005789">
    <property type="term" value="C:endoplasmic reticulum membrane"/>
    <property type="evidence" value="ECO:0007669"/>
    <property type="project" value="TreeGrafter"/>
</dbReference>
<keyword evidence="2" id="KW-1133">Transmembrane helix</keyword>
<comment type="caution">
    <text evidence="5">The sequence shown here is derived from an EMBL/GenBank/DDBJ whole genome shotgun (WGS) entry which is preliminary data.</text>
</comment>
<dbReference type="InterPro" id="IPR013766">
    <property type="entry name" value="Thioredoxin_domain"/>
</dbReference>
<dbReference type="InterPro" id="IPR047288">
    <property type="entry name" value="Tudor_SGF29_rpt1"/>
</dbReference>
<feature type="region of interest" description="Disordered" evidence="1">
    <location>
        <begin position="819"/>
        <end position="841"/>
    </location>
</feature>
<gene>
    <name evidence="5" type="ORF">Mgra_00005740</name>
</gene>
<reference evidence="5" key="1">
    <citation type="journal article" date="2020" name="Ecol. Evol.">
        <title>Genome structure and content of the rice root-knot nematode (Meloidogyne graminicola).</title>
        <authorList>
            <person name="Phan N.T."/>
            <person name="Danchin E.G.J."/>
            <person name="Klopp C."/>
            <person name="Perfus-Barbeoch L."/>
            <person name="Kozlowski D.K."/>
            <person name="Koutsovoulos G.D."/>
            <person name="Lopez-Roques C."/>
            <person name="Bouchez O."/>
            <person name="Zahm M."/>
            <person name="Besnard G."/>
            <person name="Bellafiore S."/>
        </authorList>
    </citation>
    <scope>NUCLEOTIDE SEQUENCE</scope>
    <source>
        <strain evidence="5">VN-18</strain>
    </source>
</reference>
<dbReference type="GO" id="GO:0005793">
    <property type="term" value="C:endoplasmic reticulum-Golgi intermediate compartment"/>
    <property type="evidence" value="ECO:0007669"/>
    <property type="project" value="TreeGrafter"/>
</dbReference>
<dbReference type="PROSITE" id="PS51352">
    <property type="entry name" value="THIOREDOXIN_2"/>
    <property type="match status" value="1"/>
</dbReference>
<accession>A0A8S9ZP40</accession>
<dbReference type="PANTHER" id="PTHR46295">
    <property type="entry name" value="ENDOPLASMIC RETICULUM RESIDENT PROTEIN 44"/>
    <property type="match status" value="1"/>
</dbReference>
<evidence type="ECO:0000313" key="6">
    <source>
        <dbReference type="Proteomes" id="UP000605970"/>
    </source>
</evidence>
<proteinExistence type="predicted"/>
<dbReference type="Pfam" id="PF00085">
    <property type="entry name" value="Thioredoxin"/>
    <property type="match status" value="1"/>
</dbReference>
<name>A0A8S9ZP40_9BILA</name>
<dbReference type="InterPro" id="IPR010750">
    <property type="entry name" value="SGF29_tudor-like_dom"/>
</dbReference>
<dbReference type="GO" id="GO:0006457">
    <property type="term" value="P:protein folding"/>
    <property type="evidence" value="ECO:0007669"/>
    <property type="project" value="TreeGrafter"/>
</dbReference>
<evidence type="ECO:0000256" key="1">
    <source>
        <dbReference type="SAM" id="MobiDB-lite"/>
    </source>
</evidence>
<dbReference type="InterPro" id="IPR052643">
    <property type="entry name" value="ERP44"/>
</dbReference>
<dbReference type="GO" id="GO:0003756">
    <property type="term" value="F:protein disulfide isomerase activity"/>
    <property type="evidence" value="ECO:0007669"/>
    <property type="project" value="TreeGrafter"/>
</dbReference>
<dbReference type="CDD" id="cd20394">
    <property type="entry name" value="Tudor_SGF29_rpt2"/>
    <property type="match status" value="1"/>
</dbReference>
<feature type="region of interest" description="Disordered" evidence="1">
    <location>
        <begin position="388"/>
        <end position="414"/>
    </location>
</feature>
<evidence type="ECO:0000313" key="5">
    <source>
        <dbReference type="EMBL" id="KAF7634846.1"/>
    </source>
</evidence>
<evidence type="ECO:0000256" key="2">
    <source>
        <dbReference type="SAM" id="Phobius"/>
    </source>
</evidence>
<dbReference type="CDD" id="cd20393">
    <property type="entry name" value="Tudor_SGF29_rpt1"/>
    <property type="match status" value="1"/>
</dbReference>
<feature type="domain" description="Thioredoxin" evidence="3">
    <location>
        <begin position="22"/>
        <end position="151"/>
    </location>
</feature>
<dbReference type="Proteomes" id="UP000605970">
    <property type="component" value="Unassembled WGS sequence"/>
</dbReference>
<dbReference type="EMBL" id="JABEBT010000050">
    <property type="protein sequence ID" value="KAF7634846.1"/>
    <property type="molecule type" value="Genomic_DNA"/>
</dbReference>
<sequence>MTLLNKYYFYLFLFTLLLYIYQSLQQDAGQVSMPNIQQKVGVTELNMQNLEIVLRSAQIVFVAFCADWCPFSRRLKPIFEEAAVKWHDNNPNSSVVWALVDSVAQADVADKYFVNKYPTMKVFINGELIKNEYRSTRSVEALTEFVRKQLEVSINEFPTLEYLNGAIKPEKRNIIAYFHCRDCVEYQNFQKVAALLRDDCAFWVGRDAALTAIKENMMSFRDPTTHDEQKFTGNFGDYEFVKSWLTDKCIPLVREVTFENVEELTEEGLPFLILFRDPNDREQDKLFTETVARELHDQKTSVNALLADGFKFAHPLKHMGKTAKDLPILAIDSFQHMFLFEKMDELHTPGKLRQFIMDLHSGELHKKFHETLDEKIAEIQKKALEQLNEDFGSPPGSEGEDSKAKPPSIIPKDTTPVPSIFKELKPSEKLSWLEVNNIKLVIRIKKIMILKMRQRKTTKSTTKKNFNNNNIILEDDNPSVKQINTSTEQISEKVLFLLQFDFSNICIDKNNFFRNFCIFWKRVIKQCFVYMLKLQPKHQKVNESLRAIKSQGARLLGPNSKITQNSKDKLLALYQTAQKQCISEHSTIMQLLDNIQTVRHLRLKQKMADKLSRGSLMILLTQHATTLPLYVGSFEGHPPPLVGAVPRLVNEPIPVGHFVAAFIEDIWILGEVKAHLHTASTFKYSIRDIDDDVEEESTAAVITASSSSSSCNTEKLVTVTSNKVIPLPHYRADPRRHAHALFPKGAIVLALYPQTTCFYKGIVETPPIGPNDDYFQIYHFLTIAFEDSTFSTGYSPTLPVPQFYVLTFRDVSSPSISSYFSKNSRRKTLSSEEKEETNSSS</sequence>
<protein>
    <submittedName>
        <fullName evidence="5">Thioredoxin domain-containing protein</fullName>
    </submittedName>
</protein>
<keyword evidence="2" id="KW-0472">Membrane</keyword>
<dbReference type="InterPro" id="IPR047287">
    <property type="entry name" value="Tudor_SGF29_rpt2"/>
</dbReference>
<feature type="domain" description="SGF29 C-terminal" evidence="4">
    <location>
        <begin position="649"/>
        <end position="814"/>
    </location>
</feature>
<dbReference type="Gene3D" id="3.40.30.10">
    <property type="entry name" value="Glutaredoxin"/>
    <property type="match status" value="3"/>
</dbReference>
<dbReference type="Pfam" id="PF13848">
    <property type="entry name" value="Thioredoxin_6"/>
    <property type="match status" value="1"/>
</dbReference>
<dbReference type="OrthoDB" id="294696at2759"/>
<evidence type="ECO:0000259" key="3">
    <source>
        <dbReference type="PROSITE" id="PS51352"/>
    </source>
</evidence>
<dbReference type="Pfam" id="PF07039">
    <property type="entry name" value="SGF29_Tudor"/>
    <property type="match status" value="1"/>
</dbReference>
<organism evidence="5 6">
    <name type="scientific">Meloidogyne graminicola</name>
    <dbReference type="NCBI Taxonomy" id="189291"/>
    <lineage>
        <taxon>Eukaryota</taxon>
        <taxon>Metazoa</taxon>
        <taxon>Ecdysozoa</taxon>
        <taxon>Nematoda</taxon>
        <taxon>Chromadorea</taxon>
        <taxon>Rhabditida</taxon>
        <taxon>Tylenchina</taxon>
        <taxon>Tylenchomorpha</taxon>
        <taxon>Tylenchoidea</taxon>
        <taxon>Meloidogynidae</taxon>
        <taxon>Meloidogyninae</taxon>
        <taxon>Meloidogyne</taxon>
    </lineage>
</organism>
<dbReference type="InterPro" id="IPR036249">
    <property type="entry name" value="Thioredoxin-like_sf"/>
</dbReference>
<keyword evidence="6" id="KW-1185">Reference proteome</keyword>
<evidence type="ECO:0000259" key="4">
    <source>
        <dbReference type="PROSITE" id="PS51518"/>
    </source>
</evidence>
<dbReference type="AlphaFoldDB" id="A0A8S9ZP40"/>
<keyword evidence="2" id="KW-0812">Transmembrane</keyword>
<feature type="transmembrane region" description="Helical" evidence="2">
    <location>
        <begin position="7"/>
        <end position="24"/>
    </location>
</feature>
<dbReference type="SUPFAM" id="SSF52833">
    <property type="entry name" value="Thioredoxin-like"/>
    <property type="match status" value="3"/>
</dbReference>
<dbReference type="PANTHER" id="PTHR46295:SF4">
    <property type="entry name" value="ENDOPLASMIC RETICULUM RESIDENT PROTEIN 44.2"/>
    <property type="match status" value="1"/>
</dbReference>
<dbReference type="PROSITE" id="PS51518">
    <property type="entry name" value="SGF29_C"/>
    <property type="match status" value="1"/>
</dbReference>